<keyword evidence="5" id="KW-1133">Transmembrane helix</keyword>
<evidence type="ECO:0000256" key="1">
    <source>
        <dbReference type="ARBA" id="ARBA00022723"/>
    </source>
</evidence>
<comment type="caution">
    <text evidence="7">The sequence shown here is derived from an EMBL/GenBank/DDBJ whole genome shotgun (WGS) entry which is preliminary data.</text>
</comment>
<dbReference type="PROSITE" id="PS50089">
    <property type="entry name" value="ZF_RING_2"/>
    <property type="match status" value="1"/>
</dbReference>
<proteinExistence type="predicted"/>
<keyword evidence="5" id="KW-0472">Membrane</keyword>
<keyword evidence="5" id="KW-0812">Transmembrane</keyword>
<dbReference type="PANTHER" id="PTHR22763:SF162">
    <property type="entry name" value="TRANSMEMBRANE E3 UBIQUITIN-PROTEIN LIGASE 1"/>
    <property type="match status" value="1"/>
</dbReference>
<feature type="transmembrane region" description="Helical" evidence="5">
    <location>
        <begin position="432"/>
        <end position="450"/>
    </location>
</feature>
<feature type="transmembrane region" description="Helical" evidence="5">
    <location>
        <begin position="307"/>
        <end position="327"/>
    </location>
</feature>
<dbReference type="Proteomes" id="UP001470230">
    <property type="component" value="Unassembled WGS sequence"/>
</dbReference>
<dbReference type="Gene3D" id="3.30.40.10">
    <property type="entry name" value="Zinc/RING finger domain, C3HC4 (zinc finger)"/>
    <property type="match status" value="1"/>
</dbReference>
<dbReference type="Pfam" id="PF13639">
    <property type="entry name" value="zf-RING_2"/>
    <property type="match status" value="1"/>
</dbReference>
<keyword evidence="8" id="KW-1185">Reference proteome</keyword>
<dbReference type="SUPFAM" id="SSF57850">
    <property type="entry name" value="RING/U-box"/>
    <property type="match status" value="1"/>
</dbReference>
<reference evidence="7 8" key="1">
    <citation type="submission" date="2024-04" db="EMBL/GenBank/DDBJ databases">
        <title>Tritrichomonas musculus Genome.</title>
        <authorList>
            <person name="Alves-Ferreira E."/>
            <person name="Grigg M."/>
            <person name="Lorenzi H."/>
            <person name="Galac M."/>
        </authorList>
    </citation>
    <scope>NUCLEOTIDE SEQUENCE [LARGE SCALE GENOMIC DNA]</scope>
    <source>
        <strain evidence="7 8">EAF2021</strain>
    </source>
</reference>
<dbReference type="PANTHER" id="PTHR22763">
    <property type="entry name" value="RING ZINC FINGER PROTEIN"/>
    <property type="match status" value="1"/>
</dbReference>
<evidence type="ECO:0000256" key="5">
    <source>
        <dbReference type="SAM" id="Phobius"/>
    </source>
</evidence>
<feature type="transmembrane region" description="Helical" evidence="5">
    <location>
        <begin position="369"/>
        <end position="389"/>
    </location>
</feature>
<dbReference type="InterPro" id="IPR013083">
    <property type="entry name" value="Znf_RING/FYVE/PHD"/>
</dbReference>
<keyword evidence="2 4" id="KW-0863">Zinc-finger</keyword>
<sequence>MYRILAFLIYFGNSYSHKSSIFLGQWFTRLQSGNDASRMQIELYFYRFIDHQNEFILEHLNSYNVTINDISSENEFLFVIGKLLFQNSSQTGFPKSTKLIGGVYQKKTSDIYMVFNLDDFLPKQINQQIENFTSQFNMTNESELFQLLTFIKSTSEEFNYDKHEKSITRKNIKDSKLKYSKENDKDNEYFMKQVIVDRLQLFAYEKFWQKIKNTSEEVYFPLVYLKVKNKKSMKMSFEIQNEIEGFFICERNDQIFTNFIELKAKQINMQLFIRKSKILGFVFIIYSVLLWKIKPRILTELQYTSNLRYLFTVTYDLAIFIFLDMYFKDVKNVDDKLYIIFYILKMVRFLLFQSSLNQSFESLPNATNLEYYKALAILAIPLGSFIVILKKLKEKLNDFSSFLIFYLSICLVPQIVFNLFNRFRNLKTTFCLILLAYFRFLEVSYYFLYVKNDYRNIMIFVFVLISIQSVILIIQNIFRSVFFIGMKRRNNGYDYCRETHFQNTECVICFQEVKYDLHDYMITPCNHVFHEDCLEKWMAIKMVCPICRGNLPSQNSFPFFL</sequence>
<keyword evidence="3" id="KW-0862">Zinc</keyword>
<organism evidence="7 8">
    <name type="scientific">Tritrichomonas musculus</name>
    <dbReference type="NCBI Taxonomy" id="1915356"/>
    <lineage>
        <taxon>Eukaryota</taxon>
        <taxon>Metamonada</taxon>
        <taxon>Parabasalia</taxon>
        <taxon>Tritrichomonadida</taxon>
        <taxon>Tritrichomonadidae</taxon>
        <taxon>Tritrichomonas</taxon>
    </lineage>
</organism>
<dbReference type="EMBL" id="JAPFFF010000002">
    <property type="protein sequence ID" value="KAK8896724.1"/>
    <property type="molecule type" value="Genomic_DNA"/>
</dbReference>
<feature type="transmembrane region" description="Helical" evidence="5">
    <location>
        <begin position="278"/>
        <end position="295"/>
    </location>
</feature>
<evidence type="ECO:0000259" key="6">
    <source>
        <dbReference type="PROSITE" id="PS50089"/>
    </source>
</evidence>
<feature type="transmembrane region" description="Helical" evidence="5">
    <location>
        <begin position="339"/>
        <end position="357"/>
    </location>
</feature>
<feature type="transmembrane region" description="Helical" evidence="5">
    <location>
        <begin position="401"/>
        <end position="420"/>
    </location>
</feature>
<dbReference type="InterPro" id="IPR011016">
    <property type="entry name" value="Znf_RING-CH"/>
</dbReference>
<feature type="domain" description="RING-type" evidence="6">
    <location>
        <begin position="506"/>
        <end position="548"/>
    </location>
</feature>
<evidence type="ECO:0000256" key="4">
    <source>
        <dbReference type="PROSITE-ProRule" id="PRU00175"/>
    </source>
</evidence>
<evidence type="ECO:0000313" key="7">
    <source>
        <dbReference type="EMBL" id="KAK8896724.1"/>
    </source>
</evidence>
<evidence type="ECO:0000313" key="8">
    <source>
        <dbReference type="Proteomes" id="UP001470230"/>
    </source>
</evidence>
<name>A0ABR2L029_9EUKA</name>
<evidence type="ECO:0000256" key="3">
    <source>
        <dbReference type="ARBA" id="ARBA00022833"/>
    </source>
</evidence>
<evidence type="ECO:0000256" key="2">
    <source>
        <dbReference type="ARBA" id="ARBA00022771"/>
    </source>
</evidence>
<dbReference type="InterPro" id="IPR050731">
    <property type="entry name" value="HRD1_E3_ubiq-ligases"/>
</dbReference>
<dbReference type="SMART" id="SM00744">
    <property type="entry name" value="RINGv"/>
    <property type="match status" value="1"/>
</dbReference>
<keyword evidence="1" id="KW-0479">Metal-binding</keyword>
<protein>
    <recommendedName>
        <fullName evidence="6">RING-type domain-containing protein</fullName>
    </recommendedName>
</protein>
<dbReference type="SMART" id="SM00184">
    <property type="entry name" value="RING"/>
    <property type="match status" value="1"/>
</dbReference>
<accession>A0ABR2L029</accession>
<gene>
    <name evidence="7" type="ORF">M9Y10_014641</name>
</gene>
<dbReference type="InterPro" id="IPR001841">
    <property type="entry name" value="Znf_RING"/>
</dbReference>
<feature type="transmembrane region" description="Helical" evidence="5">
    <location>
        <begin position="456"/>
        <end position="478"/>
    </location>
</feature>